<accession>A0A438C5E0</accession>
<reference evidence="1 2" key="1">
    <citation type="journal article" date="2018" name="PLoS Genet.">
        <title>Population sequencing reveals clonal diversity and ancestral inbreeding in the grapevine cultivar Chardonnay.</title>
        <authorList>
            <person name="Roach M.J."/>
            <person name="Johnson D.L."/>
            <person name="Bohlmann J."/>
            <person name="van Vuuren H.J."/>
            <person name="Jones S.J."/>
            <person name="Pretorius I.S."/>
            <person name="Schmidt S.A."/>
            <person name="Borneman A.R."/>
        </authorList>
    </citation>
    <scope>NUCLEOTIDE SEQUENCE [LARGE SCALE GENOMIC DNA]</scope>
    <source>
        <strain evidence="2">cv. Chardonnay</strain>
        <tissue evidence="1">Leaf</tissue>
    </source>
</reference>
<protein>
    <submittedName>
        <fullName evidence="1">Uncharacterized protein</fullName>
    </submittedName>
</protein>
<dbReference type="EMBL" id="QGNW01002531">
    <property type="protein sequence ID" value="RVW18359.1"/>
    <property type="molecule type" value="Genomic_DNA"/>
</dbReference>
<evidence type="ECO:0000313" key="2">
    <source>
        <dbReference type="Proteomes" id="UP000288805"/>
    </source>
</evidence>
<proteinExistence type="predicted"/>
<name>A0A438C5E0_VITVI</name>
<dbReference type="AlphaFoldDB" id="A0A438C5E0"/>
<sequence length="44" mass="5029">MAALLYFEEKVHRKKLLERMPFHFSSQTIMPDIGAPGIPSRTLA</sequence>
<evidence type="ECO:0000313" key="1">
    <source>
        <dbReference type="EMBL" id="RVW18359.1"/>
    </source>
</evidence>
<comment type="caution">
    <text evidence="1">The sequence shown here is derived from an EMBL/GenBank/DDBJ whole genome shotgun (WGS) entry which is preliminary data.</text>
</comment>
<organism evidence="1 2">
    <name type="scientific">Vitis vinifera</name>
    <name type="common">Grape</name>
    <dbReference type="NCBI Taxonomy" id="29760"/>
    <lineage>
        <taxon>Eukaryota</taxon>
        <taxon>Viridiplantae</taxon>
        <taxon>Streptophyta</taxon>
        <taxon>Embryophyta</taxon>
        <taxon>Tracheophyta</taxon>
        <taxon>Spermatophyta</taxon>
        <taxon>Magnoliopsida</taxon>
        <taxon>eudicotyledons</taxon>
        <taxon>Gunneridae</taxon>
        <taxon>Pentapetalae</taxon>
        <taxon>rosids</taxon>
        <taxon>Vitales</taxon>
        <taxon>Vitaceae</taxon>
        <taxon>Viteae</taxon>
        <taxon>Vitis</taxon>
    </lineage>
</organism>
<dbReference type="Proteomes" id="UP000288805">
    <property type="component" value="Unassembled WGS sequence"/>
</dbReference>
<gene>
    <name evidence="1" type="ORF">CK203_101109</name>
</gene>